<dbReference type="Proteomes" id="UP000217720">
    <property type="component" value="Unassembled WGS sequence"/>
</dbReference>
<protein>
    <recommendedName>
        <fullName evidence="2">Activator of Hsp90 ATPase homologue 1/2-like C-terminal domain-containing protein</fullName>
    </recommendedName>
</protein>
<name>A0A2A3ZAL0_BREAU</name>
<comment type="similarity">
    <text evidence="1">Belongs to the AHA1 family.</text>
</comment>
<dbReference type="SUPFAM" id="SSF55961">
    <property type="entry name" value="Bet v1-like"/>
    <property type="match status" value="1"/>
</dbReference>
<dbReference type="EMBL" id="NRGO01000031">
    <property type="protein sequence ID" value="PCC48569.1"/>
    <property type="molecule type" value="Genomic_DNA"/>
</dbReference>
<evidence type="ECO:0000313" key="4">
    <source>
        <dbReference type="Proteomes" id="UP000217720"/>
    </source>
</evidence>
<feature type="domain" description="Activator of Hsp90 ATPase homologue 1/2-like C-terminal" evidence="2">
    <location>
        <begin position="21"/>
        <end position="130"/>
    </location>
</feature>
<dbReference type="AlphaFoldDB" id="A0A2A3ZAL0"/>
<dbReference type="InterPro" id="IPR023393">
    <property type="entry name" value="START-like_dom_sf"/>
</dbReference>
<reference evidence="3 4" key="1">
    <citation type="journal article" date="2017" name="Elife">
        <title>Extensive horizontal gene transfer in cheese-associated bacteria.</title>
        <authorList>
            <person name="Bonham K.S."/>
            <person name="Wolfe B.E."/>
            <person name="Dutton R.J."/>
        </authorList>
    </citation>
    <scope>NUCLEOTIDE SEQUENCE [LARGE SCALE GENOMIC DNA]</scope>
    <source>
        <strain evidence="3 4">900_6</strain>
    </source>
</reference>
<sequence>MPLTLLQTDESLLRLEWSVYASTSRVWGRLTESSYLEQWLGKLVHGAVSSGGSFVVDHGDGYQCSSSVDDFEVERTLSYTWKFPDEPTTEVSWSLSSFDDVTTLTLTHSGLSKLLASYRDGWLVHLTFLEASALGVPLPAKMFWNLHSTFALINAESQNRSH</sequence>
<comment type="caution">
    <text evidence="3">The sequence shown here is derived from an EMBL/GenBank/DDBJ whole genome shotgun (WGS) entry which is preliminary data.</text>
</comment>
<evidence type="ECO:0000313" key="3">
    <source>
        <dbReference type="EMBL" id="PCC48569.1"/>
    </source>
</evidence>
<dbReference type="Gene3D" id="3.30.530.20">
    <property type="match status" value="1"/>
</dbReference>
<proteinExistence type="inferred from homology"/>
<evidence type="ECO:0000259" key="2">
    <source>
        <dbReference type="Pfam" id="PF08327"/>
    </source>
</evidence>
<organism evidence="3 4">
    <name type="scientific">Brevibacterium aurantiacum</name>
    <dbReference type="NCBI Taxonomy" id="273384"/>
    <lineage>
        <taxon>Bacteria</taxon>
        <taxon>Bacillati</taxon>
        <taxon>Actinomycetota</taxon>
        <taxon>Actinomycetes</taxon>
        <taxon>Micrococcales</taxon>
        <taxon>Brevibacteriaceae</taxon>
        <taxon>Brevibacterium</taxon>
    </lineage>
</organism>
<evidence type="ECO:0000256" key="1">
    <source>
        <dbReference type="ARBA" id="ARBA00006817"/>
    </source>
</evidence>
<gene>
    <name evidence="3" type="ORF">CIK62_17825</name>
</gene>
<accession>A0A2A3ZAL0</accession>
<dbReference type="InterPro" id="IPR013538">
    <property type="entry name" value="ASHA1/2-like_C"/>
</dbReference>
<dbReference type="RefSeq" id="WP_096161319.1">
    <property type="nucleotide sequence ID" value="NZ_JABUYC010000044.1"/>
</dbReference>
<dbReference type="Pfam" id="PF08327">
    <property type="entry name" value="AHSA1"/>
    <property type="match status" value="1"/>
</dbReference>